<evidence type="ECO:0000313" key="3">
    <source>
        <dbReference type="Proteomes" id="UP000606274"/>
    </source>
</evidence>
<accession>A0A8T0AIP3</accession>
<organism evidence="2 3">
    <name type="scientific">Silurus meridionalis</name>
    <name type="common">Southern catfish</name>
    <name type="synonym">Silurus soldatovi meridionalis</name>
    <dbReference type="NCBI Taxonomy" id="175797"/>
    <lineage>
        <taxon>Eukaryota</taxon>
        <taxon>Metazoa</taxon>
        <taxon>Chordata</taxon>
        <taxon>Craniata</taxon>
        <taxon>Vertebrata</taxon>
        <taxon>Euteleostomi</taxon>
        <taxon>Actinopterygii</taxon>
        <taxon>Neopterygii</taxon>
        <taxon>Teleostei</taxon>
        <taxon>Ostariophysi</taxon>
        <taxon>Siluriformes</taxon>
        <taxon>Siluridae</taxon>
        <taxon>Silurus</taxon>
    </lineage>
</organism>
<keyword evidence="3" id="KW-1185">Reference proteome</keyword>
<name>A0A8T0AIP3_SILME</name>
<protein>
    <submittedName>
        <fullName evidence="2">Uncharacterized protein</fullName>
    </submittedName>
</protein>
<proteinExistence type="predicted"/>
<dbReference type="AlphaFoldDB" id="A0A8T0AIP3"/>
<reference evidence="2" key="1">
    <citation type="submission" date="2020-08" db="EMBL/GenBank/DDBJ databases">
        <title>Chromosome-level assembly of Southern catfish (Silurus meridionalis) provides insights into visual adaptation to the nocturnal and benthic lifestyles.</title>
        <authorList>
            <person name="Zhang Y."/>
            <person name="Wang D."/>
            <person name="Peng Z."/>
        </authorList>
    </citation>
    <scope>NUCLEOTIDE SEQUENCE</scope>
    <source>
        <strain evidence="2">SWU-2019-XX</strain>
        <tissue evidence="2">Muscle</tissue>
    </source>
</reference>
<feature type="compositionally biased region" description="Polar residues" evidence="1">
    <location>
        <begin position="236"/>
        <end position="262"/>
    </location>
</feature>
<evidence type="ECO:0000256" key="1">
    <source>
        <dbReference type="SAM" id="MobiDB-lite"/>
    </source>
</evidence>
<dbReference type="Proteomes" id="UP000606274">
    <property type="component" value="Unassembled WGS sequence"/>
</dbReference>
<dbReference type="EMBL" id="JABFDY010000023">
    <property type="protein sequence ID" value="KAF7690546.1"/>
    <property type="molecule type" value="Genomic_DNA"/>
</dbReference>
<feature type="compositionally biased region" description="Basic and acidic residues" evidence="1">
    <location>
        <begin position="267"/>
        <end position="279"/>
    </location>
</feature>
<sequence>MSLSPHQRGNVSNLSKQNIEGIEELASQHSGEVFYDTGGAPLEQTNSATGRTDPGFDPQSAALFKPEKGYQVWGHFQQSGLMKWAPQEPVQSSTWFPGLPNSTKLPQNFGPSLSGMEDGRGHQALPKTNHDMDSVQQEKMPAGSSVSYSEPAQAIAPGMEWDSPAMAAMHHSQFQGHKVGEPQYQPHTMRHSMPDTSLQPFQVAFGPNKQLQTSEPCPSQPLQQNQQLSRPPQQPENSQGKADSCTLPHQRQDPNLQPSTNKAPDLGLREPEDKPEALPRRSRRLSKDGLSPPAKEPARNGGVPGVTGAFVGVIHTTQRRRRTSKEINLETLAQKASEMEFLPAR</sequence>
<comment type="caution">
    <text evidence="2">The sequence shown here is derived from an EMBL/GenBank/DDBJ whole genome shotgun (WGS) entry which is preliminary data.</text>
</comment>
<feature type="compositionally biased region" description="Low complexity" evidence="1">
    <location>
        <begin position="216"/>
        <end position="231"/>
    </location>
</feature>
<feature type="region of interest" description="Disordered" evidence="1">
    <location>
        <begin position="33"/>
        <end position="55"/>
    </location>
</feature>
<feature type="region of interest" description="Disordered" evidence="1">
    <location>
        <begin position="104"/>
        <end position="128"/>
    </location>
</feature>
<gene>
    <name evidence="2" type="ORF">HF521_012350</name>
</gene>
<feature type="region of interest" description="Disordered" evidence="1">
    <location>
        <begin position="172"/>
        <end position="307"/>
    </location>
</feature>
<evidence type="ECO:0000313" key="2">
    <source>
        <dbReference type="EMBL" id="KAF7690546.1"/>
    </source>
</evidence>